<accession>A0ABR3JGX9</accession>
<keyword evidence="3" id="KW-1185">Reference proteome</keyword>
<dbReference type="EMBL" id="JASNQZ010000007">
    <property type="protein sequence ID" value="KAL0954673.1"/>
    <property type="molecule type" value="Genomic_DNA"/>
</dbReference>
<gene>
    <name evidence="2" type="ORF">HGRIS_003623</name>
</gene>
<protein>
    <submittedName>
        <fullName evidence="2">Uncharacterized protein</fullName>
    </submittedName>
</protein>
<organism evidence="2 3">
    <name type="scientific">Hohenbuehelia grisea</name>
    <dbReference type="NCBI Taxonomy" id="104357"/>
    <lineage>
        <taxon>Eukaryota</taxon>
        <taxon>Fungi</taxon>
        <taxon>Dikarya</taxon>
        <taxon>Basidiomycota</taxon>
        <taxon>Agaricomycotina</taxon>
        <taxon>Agaricomycetes</taxon>
        <taxon>Agaricomycetidae</taxon>
        <taxon>Agaricales</taxon>
        <taxon>Pleurotineae</taxon>
        <taxon>Pleurotaceae</taxon>
        <taxon>Hohenbuehelia</taxon>
    </lineage>
</organism>
<feature type="transmembrane region" description="Helical" evidence="1">
    <location>
        <begin position="67"/>
        <end position="89"/>
    </location>
</feature>
<feature type="transmembrane region" description="Helical" evidence="1">
    <location>
        <begin position="133"/>
        <end position="151"/>
    </location>
</feature>
<evidence type="ECO:0000313" key="2">
    <source>
        <dbReference type="EMBL" id="KAL0954673.1"/>
    </source>
</evidence>
<keyword evidence="1" id="KW-0472">Membrane</keyword>
<sequence>MIPTENAPPEPEFFREASLKIVGLLTRPVPTPTYTPGRRGVCEAAYASRTTPMGYAVPFYDLASFKFWFYLIAAIGVLLAMALGFTLVLSKSHKPPLDDHLDTAGDDDGGEEGDSGVGSVAKASVFELFPSRYLPPTWLVILLVLSFKASLHQTGFDWASAFLVATSSCASIFVIEPLTVVALFIVEPEALSPSSSCLDVLSMFGPVFHEVRSMTCVLLCFVGKWAASCPWPLENEEDDVPRRDESVHFMLRDLHEAIAIFAWQARLIRAAFCTVIGLAVRHALSFVGPAIEVDDIDEWRAFVKQWTAAYKNVKWPRRIKLFSEGYLTCRRWLKVSTTSKVYITEQPLDADKILKETRLYLVHVCECVASITDRRSGEHIRDVVIDQAMILGDRLRVWYDEEHVGNGSFLEEA</sequence>
<dbReference type="Proteomes" id="UP001556367">
    <property type="component" value="Unassembled WGS sequence"/>
</dbReference>
<reference evidence="3" key="1">
    <citation type="submission" date="2024-06" db="EMBL/GenBank/DDBJ databases">
        <title>Multi-omics analyses provide insights into the biosynthesis of the anticancer antibiotic pleurotin in Hohenbuehelia grisea.</title>
        <authorList>
            <person name="Weaver J.A."/>
            <person name="Alberti F."/>
        </authorList>
    </citation>
    <scope>NUCLEOTIDE SEQUENCE [LARGE SCALE GENOMIC DNA]</scope>
    <source>
        <strain evidence="3">T-177</strain>
    </source>
</reference>
<comment type="caution">
    <text evidence="2">The sequence shown here is derived from an EMBL/GenBank/DDBJ whole genome shotgun (WGS) entry which is preliminary data.</text>
</comment>
<proteinExistence type="predicted"/>
<evidence type="ECO:0000313" key="3">
    <source>
        <dbReference type="Proteomes" id="UP001556367"/>
    </source>
</evidence>
<feature type="transmembrane region" description="Helical" evidence="1">
    <location>
        <begin position="158"/>
        <end position="186"/>
    </location>
</feature>
<keyword evidence="1" id="KW-1133">Transmembrane helix</keyword>
<evidence type="ECO:0000256" key="1">
    <source>
        <dbReference type="SAM" id="Phobius"/>
    </source>
</evidence>
<name>A0ABR3JGX9_9AGAR</name>
<keyword evidence="1" id="KW-0812">Transmembrane</keyword>